<comment type="similarity">
    <text evidence="3 14">Belongs to the thiolase-like superfamily. Thiolase family.</text>
</comment>
<dbReference type="STRING" id="1676925.ENSPKIP00000031022"/>
<dbReference type="GO" id="GO:0010124">
    <property type="term" value="P:phenylacetate catabolic process"/>
    <property type="evidence" value="ECO:0007669"/>
    <property type="project" value="TreeGrafter"/>
</dbReference>
<evidence type="ECO:0000256" key="3">
    <source>
        <dbReference type="ARBA" id="ARBA00010982"/>
    </source>
</evidence>
<evidence type="ECO:0000313" key="18">
    <source>
        <dbReference type="Proteomes" id="UP000261540"/>
    </source>
</evidence>
<keyword evidence="8" id="KW-0443">Lipid metabolism</keyword>
<comment type="catalytic activity">
    <reaction evidence="11">
        <text>3-oxo-(6Z,9Z,12Z,15Z,18Z,21Z)-tetracosahexaenoyl-CoA + CoA = (4Z,7Z,10Z,13Z,16Z,19Z)-docosahexaenoyl-CoA + acetyl-CoA</text>
        <dbReference type="Rhea" id="RHEA:39131"/>
        <dbReference type="ChEBI" id="CHEBI:57287"/>
        <dbReference type="ChEBI" id="CHEBI:57288"/>
        <dbReference type="ChEBI" id="CHEBI:74298"/>
        <dbReference type="ChEBI" id="CHEBI:74304"/>
    </reaction>
    <physiologicalReaction direction="left-to-right" evidence="11">
        <dbReference type="Rhea" id="RHEA:39132"/>
    </physiologicalReaction>
</comment>
<name>A0A3B3SJV3_9TELE</name>
<evidence type="ECO:0000256" key="5">
    <source>
        <dbReference type="ARBA" id="ARBA00022679"/>
    </source>
</evidence>
<comment type="catalytic activity">
    <reaction evidence="13">
        <text>3-oxohexadecanedioyl-CoA + CoA = tetradecanedioyl-CoA + acetyl-CoA</text>
        <dbReference type="Rhea" id="RHEA:40343"/>
        <dbReference type="ChEBI" id="CHEBI:57287"/>
        <dbReference type="ChEBI" id="CHEBI:57288"/>
        <dbReference type="ChEBI" id="CHEBI:77081"/>
        <dbReference type="ChEBI" id="CHEBI:77084"/>
    </reaction>
    <physiologicalReaction direction="left-to-right" evidence="13">
        <dbReference type="Rhea" id="RHEA:40344"/>
    </physiologicalReaction>
</comment>
<dbReference type="FunFam" id="3.40.47.10:FF:000010">
    <property type="entry name" value="Acetyl-CoA acetyltransferase (Thiolase)"/>
    <property type="match status" value="1"/>
</dbReference>
<dbReference type="PANTHER" id="PTHR43853">
    <property type="entry name" value="3-KETOACYL-COA THIOLASE, PEROXISOMAL"/>
    <property type="match status" value="1"/>
</dbReference>
<evidence type="ECO:0000256" key="9">
    <source>
        <dbReference type="ARBA" id="ARBA00023140"/>
    </source>
</evidence>
<dbReference type="NCBIfam" id="TIGR01930">
    <property type="entry name" value="AcCoA-C-Actrans"/>
    <property type="match status" value="1"/>
</dbReference>
<evidence type="ECO:0000259" key="15">
    <source>
        <dbReference type="Pfam" id="PF00108"/>
    </source>
</evidence>
<keyword evidence="9" id="KW-0576">Peroxisome</keyword>
<keyword evidence="6" id="KW-0276">Fatty acid metabolism</keyword>
<evidence type="ECO:0000256" key="11">
    <source>
        <dbReference type="ARBA" id="ARBA00036770"/>
    </source>
</evidence>
<dbReference type="Pfam" id="PF02803">
    <property type="entry name" value="Thiolase_C"/>
    <property type="match status" value="1"/>
</dbReference>
<dbReference type="Pfam" id="PF00108">
    <property type="entry name" value="Thiolase_N"/>
    <property type="match status" value="1"/>
</dbReference>
<proteinExistence type="inferred from homology"/>
<dbReference type="SUPFAM" id="SSF53901">
    <property type="entry name" value="Thiolase-like"/>
    <property type="match status" value="2"/>
</dbReference>
<evidence type="ECO:0000256" key="4">
    <source>
        <dbReference type="ARBA" id="ARBA00012705"/>
    </source>
</evidence>
<dbReference type="AlphaFoldDB" id="A0A3B3SJV3"/>
<dbReference type="InterPro" id="IPR020615">
    <property type="entry name" value="Thiolase_acyl_enz_int_AS"/>
</dbReference>
<dbReference type="InterPro" id="IPR020616">
    <property type="entry name" value="Thiolase_N"/>
</dbReference>
<keyword evidence="18" id="KW-1185">Reference proteome</keyword>
<sequence length="484" mass="51048">MHRLRVVSGHLSPQNRLGPYSHAQIARSECSASLPVAADDIVVVHGLRTAIGKAKRGSFKDTTPDELLSAVMSAVLRDVGLSPDKLGDVCVGNVLQPGAGALMVRVAQFLSGFPDSVPIYTVNRMCSSGLQALFNVAGGIRNGSYDLGLACGVESMSLRSVGNPGDVSSRLMDNAKARDCLIPMGITSENVAERFGISREKQDAFALSSQQKASKAQERGVFQQEITPLTTRFVDEDGKERTIVVSKDDGIRPGTTVEGLAKLKPAFKPDGSTTAGNSSQVSDGAAAVLLGRRSMVEALNLPVMGVLRACAVVGVPPDLMGIGPAYAIPAALRKSGLSVADVDVFEINEAFASQAAYCVEKLGIPMEKVNPNGGAIALGHPLGCTGARQVVTLLNELKRRGKSRGRYCPFAAWKTSGLIMIDANLLTWHHPPVYFHCCTPLAGSDGTGGCAPLSRCLSAVEWAGFLLRVNPEWPAGTTNSERPL</sequence>
<dbReference type="InterPro" id="IPR020617">
    <property type="entry name" value="Thiolase_C"/>
</dbReference>
<keyword evidence="7" id="KW-0809">Transit peptide</keyword>
<dbReference type="PROSITE" id="PS00737">
    <property type="entry name" value="THIOLASE_2"/>
    <property type="match status" value="1"/>
</dbReference>
<dbReference type="PANTHER" id="PTHR43853:SF8">
    <property type="entry name" value="3-KETOACYL-COA THIOLASE, PEROXISOMAL"/>
    <property type="match status" value="1"/>
</dbReference>
<evidence type="ECO:0000313" key="17">
    <source>
        <dbReference type="Ensembl" id="ENSPKIP00000031022.1"/>
    </source>
</evidence>
<dbReference type="CDD" id="cd00751">
    <property type="entry name" value="thiolase"/>
    <property type="match status" value="1"/>
</dbReference>
<feature type="domain" description="Thiolase N-terminal" evidence="15">
    <location>
        <begin position="41"/>
        <end position="293"/>
    </location>
</feature>
<accession>A0A3B3SJV3</accession>
<keyword evidence="5 14" id="KW-0808">Transferase</keyword>
<dbReference type="GO" id="GO:0003985">
    <property type="term" value="F:acetyl-CoA C-acetyltransferase activity"/>
    <property type="evidence" value="ECO:0007669"/>
    <property type="project" value="UniProtKB-EC"/>
</dbReference>
<evidence type="ECO:0000256" key="14">
    <source>
        <dbReference type="RuleBase" id="RU003557"/>
    </source>
</evidence>
<evidence type="ECO:0000256" key="6">
    <source>
        <dbReference type="ARBA" id="ARBA00022832"/>
    </source>
</evidence>
<reference evidence="17" key="2">
    <citation type="submission" date="2025-09" db="UniProtKB">
        <authorList>
            <consortium name="Ensembl"/>
        </authorList>
    </citation>
    <scope>IDENTIFICATION</scope>
</reference>
<evidence type="ECO:0000256" key="12">
    <source>
        <dbReference type="ARBA" id="ARBA00037000"/>
    </source>
</evidence>
<dbReference type="GeneTree" id="ENSGT01030000234626"/>
<comment type="pathway">
    <text evidence="2">Lipid metabolism; peroxisomal fatty acid beta-oxidation.</text>
</comment>
<dbReference type="InterPro" id="IPR002155">
    <property type="entry name" value="Thiolase"/>
</dbReference>
<reference evidence="17" key="1">
    <citation type="submission" date="2025-08" db="UniProtKB">
        <authorList>
            <consortium name="Ensembl"/>
        </authorList>
    </citation>
    <scope>IDENTIFICATION</scope>
</reference>
<evidence type="ECO:0000256" key="7">
    <source>
        <dbReference type="ARBA" id="ARBA00022946"/>
    </source>
</evidence>
<organism evidence="17 18">
    <name type="scientific">Paramormyrops kingsleyae</name>
    <dbReference type="NCBI Taxonomy" id="1676925"/>
    <lineage>
        <taxon>Eukaryota</taxon>
        <taxon>Metazoa</taxon>
        <taxon>Chordata</taxon>
        <taxon>Craniata</taxon>
        <taxon>Vertebrata</taxon>
        <taxon>Euteleostomi</taxon>
        <taxon>Actinopterygii</taxon>
        <taxon>Neopterygii</taxon>
        <taxon>Teleostei</taxon>
        <taxon>Osteoglossocephala</taxon>
        <taxon>Osteoglossomorpha</taxon>
        <taxon>Osteoglossiformes</taxon>
        <taxon>Mormyridae</taxon>
        <taxon>Paramormyrops</taxon>
    </lineage>
</organism>
<dbReference type="Ensembl" id="ENSPKIT00000011861.1">
    <property type="protein sequence ID" value="ENSPKIP00000031022.1"/>
    <property type="gene ID" value="ENSPKIG00000011666.1"/>
</dbReference>
<protein>
    <recommendedName>
        <fullName evidence="4">acetyl-CoA C-acetyltransferase</fullName>
        <ecNumber evidence="4">2.3.1.9</ecNumber>
    </recommendedName>
</protein>
<evidence type="ECO:0000256" key="10">
    <source>
        <dbReference type="ARBA" id="ARBA00023315"/>
    </source>
</evidence>
<dbReference type="EC" id="2.3.1.9" evidence="4"/>
<keyword evidence="10 14" id="KW-0012">Acyltransferase</keyword>
<dbReference type="InterPro" id="IPR050215">
    <property type="entry name" value="Thiolase-like_sf_Thiolase"/>
</dbReference>
<dbReference type="GO" id="GO:0006635">
    <property type="term" value="P:fatty acid beta-oxidation"/>
    <property type="evidence" value="ECO:0007669"/>
    <property type="project" value="TreeGrafter"/>
</dbReference>
<feature type="domain" description="Thiolase C-terminal" evidence="16">
    <location>
        <begin position="303"/>
        <end position="405"/>
    </location>
</feature>
<evidence type="ECO:0000259" key="16">
    <source>
        <dbReference type="Pfam" id="PF02803"/>
    </source>
</evidence>
<evidence type="ECO:0000256" key="1">
    <source>
        <dbReference type="ARBA" id="ARBA00004275"/>
    </source>
</evidence>
<dbReference type="InterPro" id="IPR016039">
    <property type="entry name" value="Thiolase-like"/>
</dbReference>
<evidence type="ECO:0000256" key="8">
    <source>
        <dbReference type="ARBA" id="ARBA00023098"/>
    </source>
</evidence>
<comment type="subcellular location">
    <subcellularLocation>
        <location evidence="1">Peroxisome</location>
    </subcellularLocation>
</comment>
<dbReference type="Proteomes" id="UP000261540">
    <property type="component" value="Unplaced"/>
</dbReference>
<comment type="catalytic activity">
    <reaction evidence="12">
        <text>2 acetyl-CoA = acetoacetyl-CoA + CoA</text>
        <dbReference type="Rhea" id="RHEA:21036"/>
        <dbReference type="ChEBI" id="CHEBI:57286"/>
        <dbReference type="ChEBI" id="CHEBI:57287"/>
        <dbReference type="ChEBI" id="CHEBI:57288"/>
        <dbReference type="EC" id="2.3.1.9"/>
    </reaction>
    <physiologicalReaction direction="right-to-left" evidence="12">
        <dbReference type="Rhea" id="RHEA:21038"/>
    </physiologicalReaction>
</comment>
<evidence type="ECO:0000256" key="13">
    <source>
        <dbReference type="ARBA" id="ARBA00049306"/>
    </source>
</evidence>
<dbReference type="InterPro" id="IPR020613">
    <property type="entry name" value="Thiolase_CS"/>
</dbReference>
<dbReference type="Gene3D" id="3.40.47.10">
    <property type="match status" value="1"/>
</dbReference>
<evidence type="ECO:0000256" key="2">
    <source>
        <dbReference type="ARBA" id="ARBA00004846"/>
    </source>
</evidence>
<dbReference type="PROSITE" id="PS00098">
    <property type="entry name" value="THIOLASE_1"/>
    <property type="match status" value="1"/>
</dbReference>
<dbReference type="GO" id="GO:0005777">
    <property type="term" value="C:peroxisome"/>
    <property type="evidence" value="ECO:0007669"/>
    <property type="project" value="UniProtKB-SubCell"/>
</dbReference>